<sequence length="143" mass="15712">MLGPWAQGGRARGTREPLSTNNVCPPHPGLKSATRKLLLGCLDARRAQRCGYRSDRVGPDVTRGTERHSASCHQHGTRLATHQGKKKLLRPCGHHGWQQDGLSCSCQSFQNGWMTAPSTQRHAKADSPATEISLTMLRTKAFM</sequence>
<name>A0A833Z9G5_9CHIR</name>
<comment type="caution">
    <text evidence="2">The sequence shown here is derived from an EMBL/GenBank/DDBJ whole genome shotgun (WGS) entry which is preliminary data.</text>
</comment>
<accession>A0A833Z9G5</accession>
<dbReference type="AlphaFoldDB" id="A0A833Z9G5"/>
<feature type="region of interest" description="Disordered" evidence="1">
    <location>
        <begin position="1"/>
        <end position="29"/>
    </location>
</feature>
<evidence type="ECO:0000313" key="3">
    <source>
        <dbReference type="Proteomes" id="UP000664940"/>
    </source>
</evidence>
<dbReference type="Proteomes" id="UP000664940">
    <property type="component" value="Unassembled WGS sequence"/>
</dbReference>
<organism evidence="2 3">
    <name type="scientific">Phyllostomus discolor</name>
    <name type="common">pale spear-nosed bat</name>
    <dbReference type="NCBI Taxonomy" id="89673"/>
    <lineage>
        <taxon>Eukaryota</taxon>
        <taxon>Metazoa</taxon>
        <taxon>Chordata</taxon>
        <taxon>Craniata</taxon>
        <taxon>Vertebrata</taxon>
        <taxon>Euteleostomi</taxon>
        <taxon>Mammalia</taxon>
        <taxon>Eutheria</taxon>
        <taxon>Laurasiatheria</taxon>
        <taxon>Chiroptera</taxon>
        <taxon>Yangochiroptera</taxon>
        <taxon>Phyllostomidae</taxon>
        <taxon>Phyllostominae</taxon>
        <taxon>Phyllostomus</taxon>
    </lineage>
</organism>
<evidence type="ECO:0000313" key="2">
    <source>
        <dbReference type="EMBL" id="KAF6088517.1"/>
    </source>
</evidence>
<evidence type="ECO:0000256" key="1">
    <source>
        <dbReference type="SAM" id="MobiDB-lite"/>
    </source>
</evidence>
<protein>
    <submittedName>
        <fullName evidence="2">Uncharacterized protein</fullName>
    </submittedName>
</protein>
<gene>
    <name evidence="2" type="ORF">HJG60_008340</name>
</gene>
<proteinExistence type="predicted"/>
<reference evidence="2 3" key="1">
    <citation type="journal article" date="2020" name="Nature">
        <title>Six reference-quality genomes reveal evolution of bat adaptations.</title>
        <authorList>
            <person name="Jebb D."/>
            <person name="Huang Z."/>
            <person name="Pippel M."/>
            <person name="Hughes G.M."/>
            <person name="Lavrichenko K."/>
            <person name="Devanna P."/>
            <person name="Winkler S."/>
            <person name="Jermiin L.S."/>
            <person name="Skirmuntt E.C."/>
            <person name="Katzourakis A."/>
            <person name="Burkitt-Gray L."/>
            <person name="Ray D.A."/>
            <person name="Sullivan K.A.M."/>
            <person name="Roscito J.G."/>
            <person name="Kirilenko B.M."/>
            <person name="Davalos L.M."/>
            <person name="Corthals A.P."/>
            <person name="Power M.L."/>
            <person name="Jones G."/>
            <person name="Ransome R.D."/>
            <person name="Dechmann D.K.N."/>
            <person name="Locatelli A.G."/>
            <person name="Puechmaille S.J."/>
            <person name="Fedrigo O."/>
            <person name="Jarvis E.D."/>
            <person name="Hiller M."/>
            <person name="Vernes S.C."/>
            <person name="Myers E.W."/>
            <person name="Teeling E.C."/>
        </authorList>
    </citation>
    <scope>NUCLEOTIDE SEQUENCE [LARGE SCALE GENOMIC DNA]</scope>
    <source>
        <strain evidence="2">Bat1K_MPI-CBG_1</strain>
    </source>
</reference>
<dbReference type="EMBL" id="JABVXQ010000010">
    <property type="protein sequence ID" value="KAF6088517.1"/>
    <property type="molecule type" value="Genomic_DNA"/>
</dbReference>